<sequence length="185" mass="20703">MVMVNGFYSYLAPVGSFNWGCFDRPRTIMTFDRWMDCAVVIVGNFCGYLATVAGFELIMLHFGRLSFRIRRGEMRCTTQDGFREVRHFGRLKLENSASGALLKIVPRHAKLDNLLVASGVLALFRQLAIDGLPAKYESRTQQVIATKNVVDWLSGDTVINPITRPVSHGMKLQEFILDAGTAISL</sequence>
<keyword evidence="1" id="KW-0472">Membrane</keyword>
<evidence type="ECO:0000313" key="2">
    <source>
        <dbReference type="EMBL" id="KDP45518.1"/>
    </source>
</evidence>
<gene>
    <name evidence="2" type="ORF">JCGZ_17071</name>
</gene>
<name>A0A067LE36_JATCU</name>
<dbReference type="AlphaFoldDB" id="A0A067LE36"/>
<keyword evidence="3" id="KW-1185">Reference proteome</keyword>
<evidence type="ECO:0000313" key="3">
    <source>
        <dbReference type="Proteomes" id="UP000027138"/>
    </source>
</evidence>
<protein>
    <submittedName>
        <fullName evidence="2">Uncharacterized protein</fullName>
    </submittedName>
</protein>
<feature type="transmembrane region" description="Helical" evidence="1">
    <location>
        <begin position="38"/>
        <end position="62"/>
    </location>
</feature>
<dbReference type="Proteomes" id="UP000027138">
    <property type="component" value="Unassembled WGS sequence"/>
</dbReference>
<accession>A0A067LE36</accession>
<keyword evidence="1" id="KW-0812">Transmembrane</keyword>
<proteinExistence type="predicted"/>
<reference evidence="2 3" key="1">
    <citation type="journal article" date="2014" name="PLoS ONE">
        <title>Global Analysis of Gene Expression Profiles in Physic Nut (Jatropha curcas L.) Seedlings Exposed to Salt Stress.</title>
        <authorList>
            <person name="Zhang L."/>
            <person name="Zhang C."/>
            <person name="Wu P."/>
            <person name="Chen Y."/>
            <person name="Li M."/>
            <person name="Jiang H."/>
            <person name="Wu G."/>
        </authorList>
    </citation>
    <scope>NUCLEOTIDE SEQUENCE [LARGE SCALE GENOMIC DNA]</scope>
    <source>
        <strain evidence="3">cv. GZQX0401</strain>
        <tissue evidence="2">Young leaves</tissue>
    </source>
</reference>
<organism evidence="2 3">
    <name type="scientific">Jatropha curcas</name>
    <name type="common">Barbados nut</name>
    <dbReference type="NCBI Taxonomy" id="180498"/>
    <lineage>
        <taxon>Eukaryota</taxon>
        <taxon>Viridiplantae</taxon>
        <taxon>Streptophyta</taxon>
        <taxon>Embryophyta</taxon>
        <taxon>Tracheophyta</taxon>
        <taxon>Spermatophyta</taxon>
        <taxon>Magnoliopsida</taxon>
        <taxon>eudicotyledons</taxon>
        <taxon>Gunneridae</taxon>
        <taxon>Pentapetalae</taxon>
        <taxon>rosids</taxon>
        <taxon>fabids</taxon>
        <taxon>Malpighiales</taxon>
        <taxon>Euphorbiaceae</taxon>
        <taxon>Crotonoideae</taxon>
        <taxon>Jatropheae</taxon>
        <taxon>Jatropha</taxon>
    </lineage>
</organism>
<keyword evidence="1" id="KW-1133">Transmembrane helix</keyword>
<evidence type="ECO:0000256" key="1">
    <source>
        <dbReference type="SAM" id="Phobius"/>
    </source>
</evidence>
<dbReference type="EMBL" id="KK914231">
    <property type="protein sequence ID" value="KDP45518.1"/>
    <property type="molecule type" value="Genomic_DNA"/>
</dbReference>